<feature type="coiled-coil region" evidence="5">
    <location>
        <begin position="3"/>
        <end position="30"/>
    </location>
</feature>
<evidence type="ECO:0000256" key="4">
    <source>
        <dbReference type="PROSITE-ProRule" id="PRU00175"/>
    </source>
</evidence>
<evidence type="ECO:0000256" key="5">
    <source>
        <dbReference type="SAM" id="Coils"/>
    </source>
</evidence>
<dbReference type="Pfam" id="PF13445">
    <property type="entry name" value="zf-RING_UBOX"/>
    <property type="match status" value="1"/>
</dbReference>
<name>A0A411HB62_9VIRU</name>
<dbReference type="PANTHER" id="PTHR10131">
    <property type="entry name" value="TNF RECEPTOR ASSOCIATED FACTOR"/>
    <property type="match status" value="1"/>
</dbReference>
<evidence type="ECO:0000313" key="9">
    <source>
        <dbReference type="Proteomes" id="UP000682645"/>
    </source>
</evidence>
<dbReference type="GO" id="GO:0008270">
    <property type="term" value="F:zinc ion binding"/>
    <property type="evidence" value="ECO:0007669"/>
    <property type="project" value="UniProtKB-KW"/>
</dbReference>
<sequence length="223" mass="24496">MKQEKAEAKKRDLEQKTKLIDEELEDINNEIISHCMRVASAAIGNKLKDNITCPICFGVFKDPVISRASLCSHVFCLECINNWKAASGHDKCPVCRVSLKSFKKVPVVSNLCNDISALMDDGSSTGSSTSNSSGSSTNNVITIDTSDIDADGDVDDFFDTPSWWPNDNGDSDRDMEEDSDDDDETTDETVLFDLNGSPVDDTYGAPQTRRRARLDAIDNDLTP</sequence>
<keyword evidence="2 4" id="KW-0863">Zinc-finger</keyword>
<keyword evidence="5" id="KW-0175">Coiled coil</keyword>
<keyword evidence="9" id="KW-1185">Reference proteome</keyword>
<dbReference type="SMART" id="SM00184">
    <property type="entry name" value="RING"/>
    <property type="match status" value="1"/>
</dbReference>
<reference evidence="8" key="1">
    <citation type="journal article" date="2019" name="Sci. Rep.">
        <title>The first clawed lobster virus Homarus gammarus nudivirus (HgNV n. sp.) expands the diversity of the Nudiviridae.</title>
        <authorList>
            <person name="Holt C.C."/>
            <person name="Stone M."/>
            <person name="Bass D."/>
            <person name="Bateman K.S."/>
            <person name="van Aerle R."/>
            <person name="Daniels C.L."/>
            <person name="van der Giezen M."/>
            <person name="Ross S.H."/>
            <person name="Hooper C."/>
            <person name="Stentiford G.D."/>
        </authorList>
    </citation>
    <scope>NUCLEOTIDE SEQUENCE</scope>
    <source>
        <strain evidence="8">52S104HLG2</strain>
    </source>
</reference>
<evidence type="ECO:0000256" key="3">
    <source>
        <dbReference type="ARBA" id="ARBA00022833"/>
    </source>
</evidence>
<keyword evidence="3" id="KW-0862">Zinc</keyword>
<evidence type="ECO:0000313" key="8">
    <source>
        <dbReference type="EMBL" id="QBB28624.1"/>
    </source>
</evidence>
<feature type="region of interest" description="Disordered" evidence="6">
    <location>
        <begin position="159"/>
        <end position="223"/>
    </location>
</feature>
<evidence type="ECO:0000259" key="7">
    <source>
        <dbReference type="PROSITE" id="PS50089"/>
    </source>
</evidence>
<dbReference type="EMBL" id="MK439999">
    <property type="protein sequence ID" value="QBB28624.1"/>
    <property type="molecule type" value="Genomic_DNA"/>
</dbReference>
<protein>
    <submittedName>
        <fullName evidence="8">E3 ubiquitin-protein ligase TRIM39-like protein</fullName>
    </submittedName>
</protein>
<dbReference type="InterPro" id="IPR027370">
    <property type="entry name" value="Znf-RING_euk"/>
</dbReference>
<dbReference type="PROSITE" id="PS50089">
    <property type="entry name" value="ZF_RING_2"/>
    <property type="match status" value="1"/>
</dbReference>
<dbReference type="Proteomes" id="UP000682645">
    <property type="component" value="Segment"/>
</dbReference>
<feature type="domain" description="RING-type" evidence="7">
    <location>
        <begin position="53"/>
        <end position="96"/>
    </location>
</feature>
<dbReference type="InterPro" id="IPR013083">
    <property type="entry name" value="Znf_RING/FYVE/PHD"/>
</dbReference>
<dbReference type="InterPro" id="IPR017907">
    <property type="entry name" value="Znf_RING_CS"/>
</dbReference>
<dbReference type="Gene3D" id="3.30.40.10">
    <property type="entry name" value="Zinc/RING finger domain, C3HC4 (zinc finger)"/>
    <property type="match status" value="1"/>
</dbReference>
<evidence type="ECO:0000256" key="6">
    <source>
        <dbReference type="SAM" id="MobiDB-lite"/>
    </source>
</evidence>
<accession>A0A411HB62</accession>
<organism evidence="8 9">
    <name type="scientific">Homarus gammarus nudivirus</name>
    <dbReference type="NCBI Taxonomy" id="2509616"/>
    <lineage>
        <taxon>Viruses</taxon>
        <taxon>Viruses incertae sedis</taxon>
        <taxon>Naldaviricetes</taxon>
        <taxon>Lefavirales</taxon>
        <taxon>Nudiviridae</taxon>
        <taxon>Gammanudivirus</taxon>
        <taxon>Gammanudivirus hogammari</taxon>
    </lineage>
</organism>
<proteinExistence type="predicted"/>
<evidence type="ECO:0000256" key="2">
    <source>
        <dbReference type="ARBA" id="ARBA00022771"/>
    </source>
</evidence>
<keyword evidence="1" id="KW-0479">Metal-binding</keyword>
<dbReference type="PROSITE" id="PS00518">
    <property type="entry name" value="ZF_RING_1"/>
    <property type="match status" value="1"/>
</dbReference>
<dbReference type="InterPro" id="IPR001841">
    <property type="entry name" value="Znf_RING"/>
</dbReference>
<dbReference type="PANTHER" id="PTHR10131:SF94">
    <property type="entry name" value="TNF RECEPTOR-ASSOCIATED FACTOR 4"/>
    <property type="match status" value="1"/>
</dbReference>
<gene>
    <name evidence="8" type="ORF">HgNV_019</name>
</gene>
<feature type="compositionally biased region" description="Acidic residues" evidence="6">
    <location>
        <begin position="173"/>
        <end position="187"/>
    </location>
</feature>
<evidence type="ECO:0000256" key="1">
    <source>
        <dbReference type="ARBA" id="ARBA00022723"/>
    </source>
</evidence>
<dbReference type="SUPFAM" id="SSF57850">
    <property type="entry name" value="RING/U-box"/>
    <property type="match status" value="1"/>
</dbReference>